<accession>A0ABR7E280</accession>
<dbReference type="InterPro" id="IPR025665">
    <property type="entry name" value="Beta-barrel_OMP_2"/>
</dbReference>
<evidence type="ECO:0000256" key="1">
    <source>
        <dbReference type="SAM" id="SignalP"/>
    </source>
</evidence>
<feature type="domain" description="Outer membrane protein beta-barrel" evidence="2">
    <location>
        <begin position="18"/>
        <end position="169"/>
    </location>
</feature>
<comment type="caution">
    <text evidence="3">The sequence shown here is derived from an EMBL/GenBank/DDBJ whole genome shotgun (WGS) entry which is preliminary data.</text>
</comment>
<dbReference type="Proteomes" id="UP000644010">
    <property type="component" value="Unassembled WGS sequence"/>
</dbReference>
<feature type="chain" id="PRO_5045046310" evidence="1">
    <location>
        <begin position="19"/>
        <end position="209"/>
    </location>
</feature>
<dbReference type="EMBL" id="JACOOI010000013">
    <property type="protein sequence ID" value="MBC5643863.1"/>
    <property type="molecule type" value="Genomic_DNA"/>
</dbReference>
<gene>
    <name evidence="3" type="ORF">H8S77_13315</name>
</gene>
<organism evidence="3 4">
    <name type="scientific">Parabacteroides segnis</name>
    <dbReference type="NCBI Taxonomy" id="2763058"/>
    <lineage>
        <taxon>Bacteria</taxon>
        <taxon>Pseudomonadati</taxon>
        <taxon>Bacteroidota</taxon>
        <taxon>Bacteroidia</taxon>
        <taxon>Bacteroidales</taxon>
        <taxon>Tannerellaceae</taxon>
        <taxon>Parabacteroides</taxon>
    </lineage>
</organism>
<protein>
    <submittedName>
        <fullName evidence="3">PorT family protein</fullName>
    </submittedName>
</protein>
<reference evidence="3 4" key="1">
    <citation type="submission" date="2020-08" db="EMBL/GenBank/DDBJ databases">
        <title>Genome public.</title>
        <authorList>
            <person name="Liu C."/>
            <person name="Sun Q."/>
        </authorList>
    </citation>
    <scope>NUCLEOTIDE SEQUENCE [LARGE SCALE GENOMIC DNA]</scope>
    <source>
        <strain evidence="3 4">BX2</strain>
    </source>
</reference>
<evidence type="ECO:0000313" key="3">
    <source>
        <dbReference type="EMBL" id="MBC5643863.1"/>
    </source>
</evidence>
<dbReference type="RefSeq" id="WP_186959831.1">
    <property type="nucleotide sequence ID" value="NZ_JACOOI010000013.1"/>
</dbReference>
<dbReference type="Pfam" id="PF13568">
    <property type="entry name" value="OMP_b-brl_2"/>
    <property type="match status" value="1"/>
</dbReference>
<feature type="signal peptide" evidence="1">
    <location>
        <begin position="1"/>
        <end position="18"/>
    </location>
</feature>
<keyword evidence="1" id="KW-0732">Signal</keyword>
<evidence type="ECO:0000313" key="4">
    <source>
        <dbReference type="Proteomes" id="UP000644010"/>
    </source>
</evidence>
<name>A0ABR7E280_9BACT</name>
<evidence type="ECO:0000259" key="2">
    <source>
        <dbReference type="Pfam" id="PF13568"/>
    </source>
</evidence>
<sequence length="209" mass="22665">MKKIACLLLLFVAFQVNAQEFHFIPKIGLNFANMTNMEGSMKPGLNIGVAGEVMMTDNFAIEPGVFYSMQGTKGDVGSSTVKYKNDYLNIPILFKGYVYEGFNLFAGPQLGFKVSSKLKASESGTSVSTDVASDWFKTFDFSIAIGAGYQSPMGLIFSLSYNIGLTNVLDKDNIASFINKTSGVSGISASDLDGKSRNGVLQFNVGWRF</sequence>
<keyword evidence="4" id="KW-1185">Reference proteome</keyword>
<proteinExistence type="predicted"/>